<evidence type="ECO:0000259" key="1">
    <source>
        <dbReference type="SMART" id="SM00460"/>
    </source>
</evidence>
<dbReference type="PANTHER" id="PTHR33490:SF1">
    <property type="entry name" value="SLL1233 PROTEIN"/>
    <property type="match status" value="1"/>
</dbReference>
<dbReference type="Gene3D" id="3.10.620.30">
    <property type="match status" value="1"/>
</dbReference>
<dbReference type="InterPro" id="IPR002931">
    <property type="entry name" value="Transglutaminase-like"/>
</dbReference>
<feature type="domain" description="Transglutaminase-like" evidence="1">
    <location>
        <begin position="189"/>
        <end position="258"/>
    </location>
</feature>
<dbReference type="Pfam" id="PF08379">
    <property type="entry name" value="Bact_transglu_N"/>
    <property type="match status" value="1"/>
</dbReference>
<dbReference type="PANTHER" id="PTHR33490">
    <property type="entry name" value="BLR5614 PROTEIN-RELATED"/>
    <property type="match status" value="1"/>
</dbReference>
<sequence>MGAHIPEDASHPETGAVTILTIQHTTSYRYRQPVEPWPHRLMLRPRESRDLRLIAHDVAVSPQATVTWAHDVAGNAVATASFAGPTDRIAFHSRAVVELTAPAWPVFAIDVAAMRYPFRYSDDDWTDLGPLAVRQYEDRAGSLARWARAFVAGETTDTLALLKDISAGLGGWVSYEIRDDEGTQSPNETLERGRGSCRDYAVLFVEAVRSLGFGARIVSGYLYDPDTSLLGSAGAGSTHAWAEVFVPGAGWITFDPTNRSVGGANLIPVAVARDIRQTLPVAGSYAGAADAFDDMTVEVSVTA</sequence>
<dbReference type="EMBL" id="BMDZ01000004">
    <property type="protein sequence ID" value="GGB27581.1"/>
    <property type="molecule type" value="Genomic_DNA"/>
</dbReference>
<evidence type="ECO:0000313" key="2">
    <source>
        <dbReference type="EMBL" id="GGB27581.1"/>
    </source>
</evidence>
<dbReference type="Proteomes" id="UP000603352">
    <property type="component" value="Unassembled WGS sequence"/>
</dbReference>
<dbReference type="SMART" id="SM00460">
    <property type="entry name" value="TGc"/>
    <property type="match status" value="1"/>
</dbReference>
<dbReference type="Pfam" id="PF01841">
    <property type="entry name" value="Transglut_core"/>
    <property type="match status" value="1"/>
</dbReference>
<dbReference type="SUPFAM" id="SSF54001">
    <property type="entry name" value="Cysteine proteinases"/>
    <property type="match status" value="1"/>
</dbReference>
<comment type="caution">
    <text evidence="2">The sequence shown here is derived from an EMBL/GenBank/DDBJ whole genome shotgun (WGS) entry which is preliminary data.</text>
</comment>
<dbReference type="InterPro" id="IPR013589">
    <property type="entry name" value="Bac_transglu_N"/>
</dbReference>
<reference evidence="3" key="1">
    <citation type="journal article" date="2019" name="Int. J. Syst. Evol. Microbiol.">
        <title>The Global Catalogue of Microorganisms (GCM) 10K type strain sequencing project: providing services to taxonomists for standard genome sequencing and annotation.</title>
        <authorList>
            <consortium name="The Broad Institute Genomics Platform"/>
            <consortium name="The Broad Institute Genome Sequencing Center for Infectious Disease"/>
            <person name="Wu L."/>
            <person name="Ma J."/>
        </authorList>
    </citation>
    <scope>NUCLEOTIDE SEQUENCE [LARGE SCALE GENOMIC DNA]</scope>
    <source>
        <strain evidence="3">CGMCC 1.10188</strain>
    </source>
</reference>
<accession>A0ABQ1I9T7</accession>
<evidence type="ECO:0000313" key="3">
    <source>
        <dbReference type="Proteomes" id="UP000603352"/>
    </source>
</evidence>
<keyword evidence="3" id="KW-1185">Reference proteome</keyword>
<organism evidence="2 3">
    <name type="scientific">Tistrella bauzanensis</name>
    <dbReference type="NCBI Taxonomy" id="657419"/>
    <lineage>
        <taxon>Bacteria</taxon>
        <taxon>Pseudomonadati</taxon>
        <taxon>Pseudomonadota</taxon>
        <taxon>Alphaproteobacteria</taxon>
        <taxon>Geminicoccales</taxon>
        <taxon>Geminicoccaceae</taxon>
        <taxon>Tistrella</taxon>
    </lineage>
</organism>
<gene>
    <name evidence="2" type="ORF">GCM10011505_06090</name>
</gene>
<proteinExistence type="predicted"/>
<dbReference type="InterPro" id="IPR038765">
    <property type="entry name" value="Papain-like_cys_pep_sf"/>
</dbReference>
<name>A0ABQ1I9T7_9PROT</name>
<protein>
    <submittedName>
        <fullName evidence="2">Transglutaminase</fullName>
    </submittedName>
</protein>